<organism evidence="1 2">
    <name type="scientific">Acropora cervicornis</name>
    <name type="common">Staghorn coral</name>
    <dbReference type="NCBI Taxonomy" id="6130"/>
    <lineage>
        <taxon>Eukaryota</taxon>
        <taxon>Metazoa</taxon>
        <taxon>Cnidaria</taxon>
        <taxon>Anthozoa</taxon>
        <taxon>Hexacorallia</taxon>
        <taxon>Scleractinia</taxon>
        <taxon>Astrocoeniina</taxon>
        <taxon>Acroporidae</taxon>
        <taxon>Acropora</taxon>
    </lineage>
</organism>
<accession>A0AAD9V022</accession>
<evidence type="ECO:0000313" key="1">
    <source>
        <dbReference type="EMBL" id="KAK2556309.1"/>
    </source>
</evidence>
<dbReference type="Proteomes" id="UP001249851">
    <property type="component" value="Unassembled WGS sequence"/>
</dbReference>
<feature type="non-terminal residue" evidence="1">
    <location>
        <position position="1"/>
    </location>
</feature>
<gene>
    <name evidence="1" type="ORF">P5673_021963</name>
</gene>
<proteinExistence type="predicted"/>
<name>A0AAD9V022_ACRCE</name>
<reference evidence="1" key="1">
    <citation type="journal article" date="2023" name="G3 (Bethesda)">
        <title>Whole genome assembly and annotation of the endangered Caribbean coral Acropora cervicornis.</title>
        <authorList>
            <person name="Selwyn J.D."/>
            <person name="Vollmer S.V."/>
        </authorList>
    </citation>
    <scope>NUCLEOTIDE SEQUENCE</scope>
    <source>
        <strain evidence="1">K2</strain>
    </source>
</reference>
<dbReference type="AlphaFoldDB" id="A0AAD9V022"/>
<reference evidence="1" key="2">
    <citation type="journal article" date="2023" name="Science">
        <title>Genomic signatures of disease resistance in endangered staghorn corals.</title>
        <authorList>
            <person name="Vollmer S.V."/>
            <person name="Selwyn J.D."/>
            <person name="Despard B.A."/>
            <person name="Roesel C.L."/>
        </authorList>
    </citation>
    <scope>NUCLEOTIDE SEQUENCE</scope>
    <source>
        <strain evidence="1">K2</strain>
    </source>
</reference>
<comment type="caution">
    <text evidence="1">The sequence shown here is derived from an EMBL/GenBank/DDBJ whole genome shotgun (WGS) entry which is preliminary data.</text>
</comment>
<sequence length="432" mass="48725">MGALETYESIYHSQQHFTSKCRGNGKVHSNGLGKQRVGFLLHLGGGGCPFGKNESACSFLISFLNVGKRVAPNSDNFLVFGGNVEETSPIVKNLDGHIFEISGLHVSLHFEELPNDMKMLAMLGGELSNSATFFSTFANVSTNDCKDLRGTFGSSPSCKWKPWQYANRLKVVEAVDSFKASLEGKPLSAKVKRSNVTEFIARQKSRQESLPLVVLLKEAVTKSNIPATCKTFAEVPQDTSLGRLVNALKCEVKAGRLAKKFRKWFDETQGKQGDLQQRITVVLSQLFKVVDFFDPGKQQQTVLALAYVGLRLRDLCSIINRFEVEDTHLEQLQSLAQEYYRANALLLPTSTIGHVVPAHARQVYDKYGQVFLTVTMEGREAKHIALQKLSVNTTYQHRWAEIFKHEFIMLIWFPEQHHEPCYYTPYYLSFRK</sequence>
<keyword evidence="2" id="KW-1185">Reference proteome</keyword>
<evidence type="ECO:0000313" key="2">
    <source>
        <dbReference type="Proteomes" id="UP001249851"/>
    </source>
</evidence>
<protein>
    <submittedName>
        <fullName evidence="1">Uncharacterized protein</fullName>
    </submittedName>
</protein>
<dbReference type="EMBL" id="JARQWQ010000057">
    <property type="protein sequence ID" value="KAK2556309.1"/>
    <property type="molecule type" value="Genomic_DNA"/>
</dbReference>